<accession>A0ABS7RGC2</accession>
<dbReference type="EMBL" id="JAIEZQ010000001">
    <property type="protein sequence ID" value="MBY9073554.1"/>
    <property type="molecule type" value="Genomic_DNA"/>
</dbReference>
<gene>
    <name evidence="4" type="ORF">K1X13_01845</name>
</gene>
<dbReference type="Gene3D" id="1.10.340.30">
    <property type="entry name" value="Hypothetical protein, domain 2"/>
    <property type="match status" value="1"/>
</dbReference>
<evidence type="ECO:0000313" key="5">
    <source>
        <dbReference type="Proteomes" id="UP000754710"/>
    </source>
</evidence>
<keyword evidence="5" id="KW-1185">Reference proteome</keyword>
<name>A0ABS7RGC2_9ACTN</name>
<organism evidence="4 5">
    <name type="scientific">Nocardioides jiangsuensis</name>
    <dbReference type="NCBI Taxonomy" id="2866161"/>
    <lineage>
        <taxon>Bacteria</taxon>
        <taxon>Bacillati</taxon>
        <taxon>Actinomycetota</taxon>
        <taxon>Actinomycetes</taxon>
        <taxon>Propionibacteriales</taxon>
        <taxon>Nocardioidaceae</taxon>
        <taxon>Nocardioides</taxon>
    </lineage>
</organism>
<protein>
    <submittedName>
        <fullName evidence="4">DNA-3-methyladenine glycosylase 2 family protein</fullName>
    </submittedName>
</protein>
<dbReference type="PANTHER" id="PTHR43003">
    <property type="entry name" value="DNA-3-METHYLADENINE GLYCOSYLASE"/>
    <property type="match status" value="1"/>
</dbReference>
<reference evidence="4 5" key="1">
    <citation type="submission" date="2021-08" db="EMBL/GenBank/DDBJ databases">
        <title>Nocardioides bacterium WL0053 sp. nov., isolated from the sediment.</title>
        <authorList>
            <person name="Wang L."/>
            <person name="Zhang D."/>
            <person name="Zhang A."/>
        </authorList>
    </citation>
    <scope>NUCLEOTIDE SEQUENCE [LARGE SCALE GENOMIC DNA]</scope>
    <source>
        <strain evidence="4 5">WL0053</strain>
    </source>
</reference>
<evidence type="ECO:0000256" key="3">
    <source>
        <dbReference type="SAM" id="MobiDB-lite"/>
    </source>
</evidence>
<keyword evidence="2" id="KW-0234">DNA repair</keyword>
<keyword evidence="1" id="KW-0227">DNA damage</keyword>
<comment type="caution">
    <text evidence="4">The sequence shown here is derived from an EMBL/GenBank/DDBJ whole genome shotgun (WGS) entry which is preliminary data.</text>
</comment>
<dbReference type="InterPro" id="IPR011257">
    <property type="entry name" value="DNA_glycosylase"/>
</dbReference>
<dbReference type="PANTHER" id="PTHR43003:SF6">
    <property type="entry name" value="DNA GLYCOSYLASE"/>
    <property type="match status" value="1"/>
</dbReference>
<dbReference type="InterPro" id="IPR051912">
    <property type="entry name" value="Alkylbase_DNA_Glycosylase/TA"/>
</dbReference>
<dbReference type="RefSeq" id="WP_221023339.1">
    <property type="nucleotide sequence ID" value="NZ_JAIEZQ010000001.1"/>
</dbReference>
<sequence>MSEAAPDPAAVSAPLERTWRPSWPCPVDVVLRPGRRGAGDPTFRTDPDGTIWRGLRTPEGVTTLRVGTRPYDGEVHATAWGPGAAWVLDELPAMLGAGDDPSGFEPRHRVIAEAHRRHPHWRLGRSGLVMESLVPAVIEQKVTGQEAFAGFRMMVYRFGEQAPGPGAERGLWVQPSPEQVRLIPSWEWLKLHVDPARSRTILRAAQVAAALERTVGLDGDEVDRRLRSVPGIGVWTSAEVRFRAHGDADAVSFGDYHIAKNVGWALTGEEVDDDGMAELLEPYRPHRHRVQRLVELAGLGRPRRGARMAPRRHLPATVTRRPYPRRRP</sequence>
<evidence type="ECO:0000256" key="2">
    <source>
        <dbReference type="ARBA" id="ARBA00023204"/>
    </source>
</evidence>
<dbReference type="Proteomes" id="UP000754710">
    <property type="component" value="Unassembled WGS sequence"/>
</dbReference>
<feature type="compositionally biased region" description="Basic residues" evidence="3">
    <location>
        <begin position="302"/>
        <end position="314"/>
    </location>
</feature>
<dbReference type="SUPFAM" id="SSF48150">
    <property type="entry name" value="DNA-glycosylase"/>
    <property type="match status" value="1"/>
</dbReference>
<proteinExistence type="predicted"/>
<feature type="region of interest" description="Disordered" evidence="3">
    <location>
        <begin position="302"/>
        <end position="328"/>
    </location>
</feature>
<evidence type="ECO:0000313" key="4">
    <source>
        <dbReference type="EMBL" id="MBY9073554.1"/>
    </source>
</evidence>
<evidence type="ECO:0000256" key="1">
    <source>
        <dbReference type="ARBA" id="ARBA00022763"/>
    </source>
</evidence>